<dbReference type="PROSITE" id="PS00028">
    <property type="entry name" value="ZINC_FINGER_C2H2_1"/>
    <property type="match status" value="3"/>
</dbReference>
<keyword evidence="5 8" id="KW-0863">Zinc-finger</keyword>
<dbReference type="PRINTS" id="PR00048">
    <property type="entry name" value="ZINCFINGER"/>
</dbReference>
<comment type="subcellular location">
    <subcellularLocation>
        <location evidence="1">Nucleus</location>
    </subcellularLocation>
</comment>
<dbReference type="FunFam" id="3.30.160.60:FF:002343">
    <property type="entry name" value="Zinc finger protein 33A"/>
    <property type="match status" value="2"/>
</dbReference>
<protein>
    <recommendedName>
        <fullName evidence="9">C2H2-type domain-containing protein</fullName>
    </recommendedName>
</protein>
<dbReference type="GO" id="GO:0008270">
    <property type="term" value="F:zinc ion binding"/>
    <property type="evidence" value="ECO:0007669"/>
    <property type="project" value="UniProtKB-KW"/>
</dbReference>
<dbReference type="Pfam" id="PF00096">
    <property type="entry name" value="zf-C2H2"/>
    <property type="match status" value="3"/>
</dbReference>
<keyword evidence="3" id="KW-0479">Metal-binding</keyword>
<feature type="domain" description="C2H2-type" evidence="9">
    <location>
        <begin position="228"/>
        <end position="255"/>
    </location>
</feature>
<dbReference type="AlphaFoldDB" id="A0AAY4BVN5"/>
<dbReference type="Proteomes" id="UP000694580">
    <property type="component" value="Unplaced"/>
</dbReference>
<name>A0AAY4BVN5_9TELE</name>
<sequence>MLYTAICSQILPHHPSATFPPLAPSSCTHQVQNTDAGLQSQTWSSTILPHSPYYTSHCTSFTPSLQYCSPGPSISEVTEHPQTTIPQYISFIIYGYIYINMNFMPCLFCTDQESKFAVQRCEEEADENVHQFNKYDNSLRQAKILETGQRNYFKEKPYQCEECGKSFAQKPYQCVQCGKSFTQAGTLKLHERRHTGEKPYQCVQCGKSFTQAGTLKMHERTHTGEKPYQCVQCGKNFAEAGTLKRHKRTHTGEKPYQCCERSFTQAPLKCNQHLHTD</sequence>
<reference evidence="10" key="2">
    <citation type="submission" date="2025-09" db="UniProtKB">
        <authorList>
            <consortium name="Ensembl"/>
        </authorList>
    </citation>
    <scope>IDENTIFICATION</scope>
</reference>
<dbReference type="PANTHER" id="PTHR14003">
    <property type="entry name" value="TRANSCRIPTIONAL REPRESSOR PROTEIN YY"/>
    <property type="match status" value="1"/>
</dbReference>
<dbReference type="GO" id="GO:0000785">
    <property type="term" value="C:chromatin"/>
    <property type="evidence" value="ECO:0007669"/>
    <property type="project" value="TreeGrafter"/>
</dbReference>
<keyword evidence="4" id="KW-0677">Repeat</keyword>
<keyword evidence="11" id="KW-1185">Reference proteome</keyword>
<dbReference type="FunFam" id="3.30.160.60:FF:000475">
    <property type="entry name" value="zinc finger protein 32 isoform X1"/>
    <property type="match status" value="1"/>
</dbReference>
<dbReference type="SUPFAM" id="SSF57667">
    <property type="entry name" value="beta-beta-alpha zinc fingers"/>
    <property type="match status" value="3"/>
</dbReference>
<evidence type="ECO:0000313" key="10">
    <source>
        <dbReference type="Ensembl" id="ENSDCDP00010024642.1"/>
    </source>
</evidence>
<evidence type="ECO:0000256" key="7">
    <source>
        <dbReference type="ARBA" id="ARBA00023242"/>
    </source>
</evidence>
<dbReference type="GO" id="GO:0000978">
    <property type="term" value="F:RNA polymerase II cis-regulatory region sequence-specific DNA binding"/>
    <property type="evidence" value="ECO:0007669"/>
    <property type="project" value="TreeGrafter"/>
</dbReference>
<dbReference type="GO" id="GO:0031519">
    <property type="term" value="C:PcG protein complex"/>
    <property type="evidence" value="ECO:0007669"/>
    <property type="project" value="TreeGrafter"/>
</dbReference>
<evidence type="ECO:0000256" key="8">
    <source>
        <dbReference type="PROSITE-ProRule" id="PRU00042"/>
    </source>
</evidence>
<evidence type="ECO:0000256" key="3">
    <source>
        <dbReference type="ARBA" id="ARBA00022723"/>
    </source>
</evidence>
<dbReference type="GO" id="GO:0005667">
    <property type="term" value="C:transcription regulator complex"/>
    <property type="evidence" value="ECO:0007669"/>
    <property type="project" value="TreeGrafter"/>
</dbReference>
<dbReference type="Ensembl" id="ENSDCDT00010030487.1">
    <property type="protein sequence ID" value="ENSDCDP00010024642.1"/>
    <property type="gene ID" value="ENSDCDG00010015629.1"/>
</dbReference>
<evidence type="ECO:0000259" key="9">
    <source>
        <dbReference type="PROSITE" id="PS50157"/>
    </source>
</evidence>
<reference evidence="10" key="1">
    <citation type="submission" date="2025-08" db="UniProtKB">
        <authorList>
            <consortium name="Ensembl"/>
        </authorList>
    </citation>
    <scope>IDENTIFICATION</scope>
</reference>
<dbReference type="SMART" id="SM00355">
    <property type="entry name" value="ZnF_C2H2"/>
    <property type="match status" value="3"/>
</dbReference>
<dbReference type="GO" id="GO:0000981">
    <property type="term" value="F:DNA-binding transcription factor activity, RNA polymerase II-specific"/>
    <property type="evidence" value="ECO:0007669"/>
    <property type="project" value="TreeGrafter"/>
</dbReference>
<dbReference type="Gene3D" id="3.30.160.60">
    <property type="entry name" value="Classic Zinc Finger"/>
    <property type="match status" value="4"/>
</dbReference>
<organism evidence="10 11">
    <name type="scientific">Denticeps clupeoides</name>
    <name type="common">denticle herring</name>
    <dbReference type="NCBI Taxonomy" id="299321"/>
    <lineage>
        <taxon>Eukaryota</taxon>
        <taxon>Metazoa</taxon>
        <taxon>Chordata</taxon>
        <taxon>Craniata</taxon>
        <taxon>Vertebrata</taxon>
        <taxon>Euteleostomi</taxon>
        <taxon>Actinopterygii</taxon>
        <taxon>Neopterygii</taxon>
        <taxon>Teleostei</taxon>
        <taxon>Clupei</taxon>
        <taxon>Clupeiformes</taxon>
        <taxon>Denticipitoidei</taxon>
        <taxon>Denticipitidae</taxon>
        <taxon>Denticeps</taxon>
    </lineage>
</organism>
<comment type="similarity">
    <text evidence="2">Belongs to the krueppel C2H2-type zinc-finger protein family.</text>
</comment>
<evidence type="ECO:0000256" key="4">
    <source>
        <dbReference type="ARBA" id="ARBA00022737"/>
    </source>
</evidence>
<proteinExistence type="inferred from homology"/>
<dbReference type="PROSITE" id="PS50157">
    <property type="entry name" value="ZINC_FINGER_C2H2_2"/>
    <property type="match status" value="3"/>
</dbReference>
<accession>A0AAY4BVN5</accession>
<dbReference type="PANTHER" id="PTHR14003:SF23">
    <property type="entry name" value="ZINC FINGER PROTEIN 143"/>
    <property type="match status" value="1"/>
</dbReference>
<dbReference type="InterPro" id="IPR013087">
    <property type="entry name" value="Znf_C2H2_type"/>
</dbReference>
<evidence type="ECO:0000256" key="2">
    <source>
        <dbReference type="ARBA" id="ARBA00006991"/>
    </source>
</evidence>
<evidence type="ECO:0000256" key="1">
    <source>
        <dbReference type="ARBA" id="ARBA00004123"/>
    </source>
</evidence>
<gene>
    <name evidence="10" type="primary">GREM1</name>
</gene>
<dbReference type="FunFam" id="3.30.160.60:FF:000446">
    <property type="entry name" value="Zinc finger protein"/>
    <property type="match status" value="1"/>
</dbReference>
<evidence type="ECO:0000256" key="6">
    <source>
        <dbReference type="ARBA" id="ARBA00022833"/>
    </source>
</evidence>
<evidence type="ECO:0000313" key="11">
    <source>
        <dbReference type="Proteomes" id="UP000694580"/>
    </source>
</evidence>
<keyword evidence="6" id="KW-0862">Zinc</keyword>
<dbReference type="InterPro" id="IPR036236">
    <property type="entry name" value="Znf_C2H2_sf"/>
</dbReference>
<feature type="domain" description="C2H2-type" evidence="9">
    <location>
        <begin position="200"/>
        <end position="227"/>
    </location>
</feature>
<dbReference type="GeneTree" id="ENSGT01150000286934"/>
<feature type="domain" description="C2H2-type" evidence="9">
    <location>
        <begin position="172"/>
        <end position="199"/>
    </location>
</feature>
<evidence type="ECO:0000256" key="5">
    <source>
        <dbReference type="ARBA" id="ARBA00022771"/>
    </source>
</evidence>
<keyword evidence="7" id="KW-0539">Nucleus</keyword>